<dbReference type="Proteomes" id="UP000308197">
    <property type="component" value="Unassembled WGS sequence"/>
</dbReference>
<evidence type="ECO:0008006" key="3">
    <source>
        <dbReference type="Google" id="ProtNLM"/>
    </source>
</evidence>
<organism evidence="1 2">
    <name type="scientific">Polyporus arcularius HHB13444</name>
    <dbReference type="NCBI Taxonomy" id="1314778"/>
    <lineage>
        <taxon>Eukaryota</taxon>
        <taxon>Fungi</taxon>
        <taxon>Dikarya</taxon>
        <taxon>Basidiomycota</taxon>
        <taxon>Agaricomycotina</taxon>
        <taxon>Agaricomycetes</taxon>
        <taxon>Polyporales</taxon>
        <taxon>Polyporaceae</taxon>
        <taxon>Polyporus</taxon>
    </lineage>
</organism>
<dbReference type="AlphaFoldDB" id="A0A5C3PNU0"/>
<proteinExistence type="predicted"/>
<sequence length="208" mass="24042">MSLTDTKSYVSMPSTPTTPTCDPEFFYSFVDFEVDGVCFCLPTQPFEQSPFFVELFKEQPRPSRSQGSAAQNVRGVQRYVLNDVSAEEFRDFLRILLDCPWRRVRTVSNVRALKFSSSAYLSFMKLATLWRFDAMREEVANDLYDFDNPAMKLLIGTKFEQKQLIPSALHTIVRRAEPLEPEDYEILGLDLAIRVAKCREYCRSAEGW</sequence>
<evidence type="ECO:0000313" key="1">
    <source>
        <dbReference type="EMBL" id="TFK87653.1"/>
    </source>
</evidence>
<gene>
    <name evidence="1" type="ORF">K466DRAFT_599309</name>
</gene>
<keyword evidence="2" id="KW-1185">Reference proteome</keyword>
<accession>A0A5C3PNU0</accession>
<dbReference type="InParanoid" id="A0A5C3PNU0"/>
<dbReference type="EMBL" id="ML211144">
    <property type="protein sequence ID" value="TFK87653.1"/>
    <property type="molecule type" value="Genomic_DNA"/>
</dbReference>
<name>A0A5C3PNU0_9APHY</name>
<protein>
    <recommendedName>
        <fullName evidence="3">BTB domain-containing protein</fullName>
    </recommendedName>
</protein>
<evidence type="ECO:0000313" key="2">
    <source>
        <dbReference type="Proteomes" id="UP000308197"/>
    </source>
</evidence>
<reference evidence="1 2" key="1">
    <citation type="journal article" date="2019" name="Nat. Ecol. Evol.">
        <title>Megaphylogeny resolves global patterns of mushroom evolution.</title>
        <authorList>
            <person name="Varga T."/>
            <person name="Krizsan K."/>
            <person name="Foldi C."/>
            <person name="Dima B."/>
            <person name="Sanchez-Garcia M."/>
            <person name="Sanchez-Ramirez S."/>
            <person name="Szollosi G.J."/>
            <person name="Szarkandi J.G."/>
            <person name="Papp V."/>
            <person name="Albert L."/>
            <person name="Andreopoulos W."/>
            <person name="Angelini C."/>
            <person name="Antonin V."/>
            <person name="Barry K.W."/>
            <person name="Bougher N.L."/>
            <person name="Buchanan P."/>
            <person name="Buyck B."/>
            <person name="Bense V."/>
            <person name="Catcheside P."/>
            <person name="Chovatia M."/>
            <person name="Cooper J."/>
            <person name="Damon W."/>
            <person name="Desjardin D."/>
            <person name="Finy P."/>
            <person name="Geml J."/>
            <person name="Haridas S."/>
            <person name="Hughes K."/>
            <person name="Justo A."/>
            <person name="Karasinski D."/>
            <person name="Kautmanova I."/>
            <person name="Kiss B."/>
            <person name="Kocsube S."/>
            <person name="Kotiranta H."/>
            <person name="LaButti K.M."/>
            <person name="Lechner B.E."/>
            <person name="Liimatainen K."/>
            <person name="Lipzen A."/>
            <person name="Lukacs Z."/>
            <person name="Mihaltcheva S."/>
            <person name="Morgado L.N."/>
            <person name="Niskanen T."/>
            <person name="Noordeloos M.E."/>
            <person name="Ohm R.A."/>
            <person name="Ortiz-Santana B."/>
            <person name="Ovrebo C."/>
            <person name="Racz N."/>
            <person name="Riley R."/>
            <person name="Savchenko A."/>
            <person name="Shiryaev A."/>
            <person name="Soop K."/>
            <person name="Spirin V."/>
            <person name="Szebenyi C."/>
            <person name="Tomsovsky M."/>
            <person name="Tulloss R.E."/>
            <person name="Uehling J."/>
            <person name="Grigoriev I.V."/>
            <person name="Vagvolgyi C."/>
            <person name="Papp T."/>
            <person name="Martin F.M."/>
            <person name="Miettinen O."/>
            <person name="Hibbett D.S."/>
            <person name="Nagy L.G."/>
        </authorList>
    </citation>
    <scope>NUCLEOTIDE SEQUENCE [LARGE SCALE GENOMIC DNA]</scope>
    <source>
        <strain evidence="1 2">HHB13444</strain>
    </source>
</reference>
<dbReference type="STRING" id="1314778.A0A5C3PNU0"/>